<comment type="similarity">
    <text evidence="2">Belongs to the IucA/IucC family.</text>
</comment>
<feature type="domain" description="Aerobactin siderophore biosynthesis IucA/IucC N-terminal" evidence="3">
    <location>
        <begin position="139"/>
        <end position="311"/>
    </location>
</feature>
<dbReference type="Proteomes" id="UP001597262">
    <property type="component" value="Unassembled WGS sequence"/>
</dbReference>
<dbReference type="EMBL" id="JBHTLM010000003">
    <property type="protein sequence ID" value="MFD1175987.1"/>
    <property type="molecule type" value="Genomic_DNA"/>
</dbReference>
<dbReference type="PANTHER" id="PTHR34384">
    <property type="entry name" value="L-2,3-DIAMINOPROPANOATE--CITRATE LIGASE"/>
    <property type="match status" value="1"/>
</dbReference>
<evidence type="ECO:0000256" key="1">
    <source>
        <dbReference type="ARBA" id="ARBA00004924"/>
    </source>
</evidence>
<dbReference type="PANTHER" id="PTHR34384:SF5">
    <property type="entry name" value="L-2,3-DIAMINOPROPANOATE--CITRATE LIGASE"/>
    <property type="match status" value="1"/>
</dbReference>
<evidence type="ECO:0000313" key="6">
    <source>
        <dbReference type="Proteomes" id="UP001597262"/>
    </source>
</evidence>
<keyword evidence="6" id="KW-1185">Reference proteome</keyword>
<protein>
    <submittedName>
        <fullName evidence="5">IucA/IucC family protein</fullName>
    </submittedName>
</protein>
<reference evidence="6" key="1">
    <citation type="journal article" date="2019" name="Int. J. Syst. Evol. Microbiol.">
        <title>The Global Catalogue of Microorganisms (GCM) 10K type strain sequencing project: providing services to taxonomists for standard genome sequencing and annotation.</title>
        <authorList>
            <consortium name="The Broad Institute Genomics Platform"/>
            <consortium name="The Broad Institute Genome Sequencing Center for Infectious Disease"/>
            <person name="Wu L."/>
            <person name="Ma J."/>
        </authorList>
    </citation>
    <scope>NUCLEOTIDE SEQUENCE [LARGE SCALE GENOMIC DNA]</scope>
    <source>
        <strain evidence="6">CCUG 59189</strain>
    </source>
</reference>
<gene>
    <name evidence="5" type="ORF">ACFQ3W_06650</name>
</gene>
<proteinExistence type="inferred from homology"/>
<dbReference type="InterPro" id="IPR022770">
    <property type="entry name" value="IucA/IucC-like_C"/>
</dbReference>
<dbReference type="Pfam" id="PF06276">
    <property type="entry name" value="FhuF"/>
    <property type="match status" value="1"/>
</dbReference>
<comment type="caution">
    <text evidence="5">The sequence shown here is derived from an EMBL/GenBank/DDBJ whole genome shotgun (WGS) entry which is preliminary data.</text>
</comment>
<dbReference type="Pfam" id="PF04183">
    <property type="entry name" value="IucA_IucC"/>
    <property type="match status" value="1"/>
</dbReference>
<accession>A0ABW3RU30</accession>
<dbReference type="InterPro" id="IPR007310">
    <property type="entry name" value="Aerobactin_biosyn_IucA/IucC_N"/>
</dbReference>
<organism evidence="5 6">
    <name type="scientific">Paenibacillus puldeungensis</name>
    <dbReference type="NCBI Taxonomy" id="696536"/>
    <lineage>
        <taxon>Bacteria</taxon>
        <taxon>Bacillati</taxon>
        <taxon>Bacillota</taxon>
        <taxon>Bacilli</taxon>
        <taxon>Bacillales</taxon>
        <taxon>Paenibacillaceae</taxon>
        <taxon>Paenibacillus</taxon>
    </lineage>
</organism>
<dbReference type="RefSeq" id="WP_379317877.1">
    <property type="nucleotide sequence ID" value="NZ_JBHTLM010000003.1"/>
</dbReference>
<evidence type="ECO:0000259" key="4">
    <source>
        <dbReference type="Pfam" id="PF06276"/>
    </source>
</evidence>
<comment type="pathway">
    <text evidence="1">Siderophore biosynthesis.</text>
</comment>
<dbReference type="Gene3D" id="1.10.510.40">
    <property type="match status" value="1"/>
</dbReference>
<sequence>MESKLRSDSQCQANLHSCKLLLNCYIRELVQEFGELILMNADTMEYAVLFKASGVTVYGKLSYYSDTGEHEYHSMRWSSKEKIDGLVEYRDLVRWIIREVSGVAEIRKEKAQSFAERVDNSNRNLALFLEQADELEISDYRTSEQALIYGHPFHPFPKNSLGFSEMDVRMYSPELRTSFQLKYFAVRRDMYQEEWVSDEKKVLLQESLNVQLRDRLGDRSSEYALLPVHPWQYNHVLELAAVQEYVREGKLIPLGSLGPLAYPTTSVRTVFLPEMNCNIKLPLNMQITNMVRNNSDIQMRRTLDASRYLLQQDGFGPESPTRIAYETGFTTCRFEEEELTRLFTIAYRPIEYDTNCTFVLASLVEAPVPGKPSRLISMLKADITHIERWFERYLDLSLLPIVRIAWEKGIHFEAHLQNTLLSIREGMPTAFIIRDLEGVSVEIEKKSGELSSSSPLFYPREEAWARTSYYFIVNHLGSLIHTIARDVRVMEEHFWRIVHEVLMQEYLRSGNAYVKYLLTSDVFHAKRNMMSCLWGISETPAYVPVRNMIKKVGSETSGNHRLFV</sequence>
<evidence type="ECO:0000256" key="2">
    <source>
        <dbReference type="ARBA" id="ARBA00007832"/>
    </source>
</evidence>
<dbReference type="InterPro" id="IPR037455">
    <property type="entry name" value="LucA/IucC-like"/>
</dbReference>
<dbReference type="Gene3D" id="6.10.250.3370">
    <property type="match status" value="1"/>
</dbReference>
<name>A0ABW3RU30_9BACL</name>
<evidence type="ECO:0000259" key="3">
    <source>
        <dbReference type="Pfam" id="PF04183"/>
    </source>
</evidence>
<evidence type="ECO:0000313" key="5">
    <source>
        <dbReference type="EMBL" id="MFD1175987.1"/>
    </source>
</evidence>
<feature type="domain" description="Aerobactin siderophore biosynthesis IucA/IucC-like C-terminal" evidence="4">
    <location>
        <begin position="387"/>
        <end position="530"/>
    </location>
</feature>